<dbReference type="InterPro" id="IPR056180">
    <property type="entry name" value="ZPR1_jr_dom"/>
</dbReference>
<reference evidence="6 7" key="1">
    <citation type="submission" date="2018-11" db="EMBL/GenBank/DDBJ databases">
        <authorList>
            <consortium name="Pathogen Informatics"/>
        </authorList>
    </citation>
    <scope>NUCLEOTIDE SEQUENCE [LARGE SCALE GENOMIC DNA]</scope>
</reference>
<dbReference type="GO" id="GO:0008270">
    <property type="term" value="F:zinc ion binding"/>
    <property type="evidence" value="ECO:0007669"/>
    <property type="project" value="UniProtKB-KW"/>
</dbReference>
<protein>
    <recommendedName>
        <fullName evidence="5">Zinc finger ZPR1-type domain-containing protein</fullName>
    </recommendedName>
</protein>
<evidence type="ECO:0000313" key="6">
    <source>
        <dbReference type="EMBL" id="VDN12153.1"/>
    </source>
</evidence>
<keyword evidence="7" id="KW-1185">Reference proteome</keyword>
<dbReference type="FunFam" id="2.20.25.420:FF:000001">
    <property type="entry name" value="Zinc finger protein ZPR1"/>
    <property type="match status" value="1"/>
</dbReference>
<dbReference type="OrthoDB" id="308464at2759"/>
<comment type="similarity">
    <text evidence="1">Belongs to the ZPR1 family.</text>
</comment>
<dbReference type="Pfam" id="PF03367">
    <property type="entry name" value="Zn_ribbon_ZPR1"/>
    <property type="match status" value="1"/>
</dbReference>
<evidence type="ECO:0000256" key="3">
    <source>
        <dbReference type="ARBA" id="ARBA00022771"/>
    </source>
</evidence>
<dbReference type="AlphaFoldDB" id="A0A3P7LMK9"/>
<dbReference type="InterPro" id="IPR004457">
    <property type="entry name" value="Znf_ZPR1"/>
</dbReference>
<sequence>MSTNDRTVIKRLGGDDASEIIETDSLCFNCHGTGVTRLLLTRIPNFREVIIASFSCPHCGFENRTIDPAGTVQDRGKLFVLDVRSRRDLNRRIVQPSHSEIRIPSLESSFPTSEGCVTTIEGAMTSIISNLNALQPERKKADPKQAELIDKFIEKMKKLLTLEEHFVL</sequence>
<dbReference type="InterPro" id="IPR042451">
    <property type="entry name" value="ZPR1_A/B_dom"/>
</dbReference>
<keyword evidence="3" id="KW-0863">Zinc-finger</keyword>
<dbReference type="SMART" id="SM00709">
    <property type="entry name" value="Zpr1"/>
    <property type="match status" value="1"/>
</dbReference>
<dbReference type="InterPro" id="IPR040141">
    <property type="entry name" value="ZPR1"/>
</dbReference>
<evidence type="ECO:0000313" key="7">
    <source>
        <dbReference type="Proteomes" id="UP000281553"/>
    </source>
</evidence>
<dbReference type="Proteomes" id="UP000281553">
    <property type="component" value="Unassembled WGS sequence"/>
</dbReference>
<keyword evidence="2" id="KW-0479">Metal-binding</keyword>
<dbReference type="Gene3D" id="2.20.25.420">
    <property type="entry name" value="ZPR1, zinc finger domain"/>
    <property type="match status" value="1"/>
</dbReference>
<evidence type="ECO:0000256" key="1">
    <source>
        <dbReference type="ARBA" id="ARBA00008354"/>
    </source>
</evidence>
<dbReference type="PANTHER" id="PTHR10876:SF0">
    <property type="entry name" value="ZINC FINGER PROTEIN ZPR1"/>
    <property type="match status" value="1"/>
</dbReference>
<proteinExistence type="inferred from homology"/>
<accession>A0A3P7LMK9</accession>
<dbReference type="Pfam" id="PF22794">
    <property type="entry name" value="jr-ZPR1"/>
    <property type="match status" value="1"/>
</dbReference>
<name>A0A3P7LMK9_DIBLA</name>
<evidence type="ECO:0000259" key="5">
    <source>
        <dbReference type="SMART" id="SM00709"/>
    </source>
</evidence>
<gene>
    <name evidence="6" type="ORF">DILT_LOCUS7984</name>
</gene>
<dbReference type="EMBL" id="UYRU01053184">
    <property type="protein sequence ID" value="VDN12153.1"/>
    <property type="molecule type" value="Genomic_DNA"/>
</dbReference>
<dbReference type="GO" id="GO:0005634">
    <property type="term" value="C:nucleus"/>
    <property type="evidence" value="ECO:0007669"/>
    <property type="project" value="TreeGrafter"/>
</dbReference>
<dbReference type="InterPro" id="IPR042452">
    <property type="entry name" value="ZPR1_Znf1/2"/>
</dbReference>
<evidence type="ECO:0000256" key="2">
    <source>
        <dbReference type="ARBA" id="ARBA00022723"/>
    </source>
</evidence>
<keyword evidence="4" id="KW-0862">Zinc</keyword>
<feature type="domain" description="Zinc finger ZPR1-type" evidence="5">
    <location>
        <begin position="25"/>
        <end position="168"/>
    </location>
</feature>
<dbReference type="PANTHER" id="PTHR10876">
    <property type="entry name" value="ZINC FINGER PROTEIN ZPR1"/>
    <property type="match status" value="1"/>
</dbReference>
<evidence type="ECO:0000256" key="4">
    <source>
        <dbReference type="ARBA" id="ARBA00022833"/>
    </source>
</evidence>
<organism evidence="6 7">
    <name type="scientific">Dibothriocephalus latus</name>
    <name type="common">Fish tapeworm</name>
    <name type="synonym">Diphyllobothrium latum</name>
    <dbReference type="NCBI Taxonomy" id="60516"/>
    <lineage>
        <taxon>Eukaryota</taxon>
        <taxon>Metazoa</taxon>
        <taxon>Spiralia</taxon>
        <taxon>Lophotrochozoa</taxon>
        <taxon>Platyhelminthes</taxon>
        <taxon>Cestoda</taxon>
        <taxon>Eucestoda</taxon>
        <taxon>Diphyllobothriidea</taxon>
        <taxon>Diphyllobothriidae</taxon>
        <taxon>Dibothriocephalus</taxon>
    </lineage>
</organism>
<feature type="non-terminal residue" evidence="6">
    <location>
        <position position="168"/>
    </location>
</feature>
<dbReference type="Gene3D" id="2.60.120.1040">
    <property type="entry name" value="ZPR1, A/B domain"/>
    <property type="match status" value="1"/>
</dbReference>